<proteinExistence type="predicted"/>
<dbReference type="AlphaFoldDB" id="A0A8H3X3V1"/>
<comment type="caution">
    <text evidence="1">The sequence shown here is derived from an EMBL/GenBank/DDBJ whole genome shotgun (WGS) entry which is preliminary data.</text>
</comment>
<reference evidence="1 2" key="1">
    <citation type="journal article" date="2019" name="Environ. Microbiol.">
        <title>At the nexus of three kingdoms: the genome of the mycorrhizal fungus Gigaspora margarita provides insights into plant, endobacterial and fungal interactions.</title>
        <authorList>
            <person name="Venice F."/>
            <person name="Ghignone S."/>
            <person name="Salvioli di Fossalunga A."/>
            <person name="Amselem J."/>
            <person name="Novero M."/>
            <person name="Xianan X."/>
            <person name="Sedzielewska Toro K."/>
            <person name="Morin E."/>
            <person name="Lipzen A."/>
            <person name="Grigoriev I.V."/>
            <person name="Henrissat B."/>
            <person name="Martin F.M."/>
            <person name="Bonfante P."/>
        </authorList>
    </citation>
    <scope>NUCLEOTIDE SEQUENCE [LARGE SCALE GENOMIC DNA]</scope>
    <source>
        <strain evidence="1 2">BEG34</strain>
    </source>
</reference>
<evidence type="ECO:0000313" key="1">
    <source>
        <dbReference type="EMBL" id="KAF0411847.1"/>
    </source>
</evidence>
<dbReference type="EMBL" id="WTPW01001847">
    <property type="protein sequence ID" value="KAF0411847.1"/>
    <property type="molecule type" value="Genomic_DNA"/>
</dbReference>
<keyword evidence="2" id="KW-1185">Reference proteome</keyword>
<name>A0A8H3X3V1_GIGMA</name>
<evidence type="ECO:0000313" key="2">
    <source>
        <dbReference type="Proteomes" id="UP000439903"/>
    </source>
</evidence>
<accession>A0A8H3X3V1</accession>
<organism evidence="1 2">
    <name type="scientific">Gigaspora margarita</name>
    <dbReference type="NCBI Taxonomy" id="4874"/>
    <lineage>
        <taxon>Eukaryota</taxon>
        <taxon>Fungi</taxon>
        <taxon>Fungi incertae sedis</taxon>
        <taxon>Mucoromycota</taxon>
        <taxon>Glomeromycotina</taxon>
        <taxon>Glomeromycetes</taxon>
        <taxon>Diversisporales</taxon>
        <taxon>Gigasporaceae</taxon>
        <taxon>Gigaspora</taxon>
    </lineage>
</organism>
<dbReference type="OrthoDB" id="2444833at2759"/>
<sequence length="123" mass="14034">MWLKQGCDCGHFCFGIDRKYNLNNEKAPVLAMVIKDQASYGSLLAFESGLAITISDSTCLQNHGLKQSNEEAAKIEEYNNFINFLPLDNNIKDNLICDLKINCICDEWWQSFIDGEWMPKSMT</sequence>
<protein>
    <submittedName>
        <fullName evidence="1">Gephyrin: PROVISIONAL</fullName>
    </submittedName>
</protein>
<gene>
    <name evidence="1" type="ORF">F8M41_008169</name>
</gene>
<dbReference type="Proteomes" id="UP000439903">
    <property type="component" value="Unassembled WGS sequence"/>
</dbReference>